<organism evidence="1 2">
    <name type="scientific">Bauldia litoralis</name>
    <dbReference type="NCBI Taxonomy" id="665467"/>
    <lineage>
        <taxon>Bacteria</taxon>
        <taxon>Pseudomonadati</taxon>
        <taxon>Pseudomonadota</taxon>
        <taxon>Alphaproteobacteria</taxon>
        <taxon>Hyphomicrobiales</taxon>
        <taxon>Kaistiaceae</taxon>
        <taxon>Bauldia</taxon>
    </lineage>
</organism>
<reference evidence="1 2" key="1">
    <citation type="submission" date="2016-10" db="EMBL/GenBank/DDBJ databases">
        <authorList>
            <person name="de Groot N.N."/>
        </authorList>
    </citation>
    <scope>NUCLEOTIDE SEQUENCE [LARGE SCALE GENOMIC DNA]</scope>
    <source>
        <strain evidence="1 2">ATCC 35022</strain>
    </source>
</reference>
<keyword evidence="2" id="KW-1185">Reference proteome</keyword>
<evidence type="ECO:0000313" key="2">
    <source>
        <dbReference type="Proteomes" id="UP000199071"/>
    </source>
</evidence>
<sequence>MQFFAGIACFSDHASNFKTLAARPELRPVLENGEPRSQMEWYVGITPTDRRHQESVLNKIRLIAASNEIDGLFLDFVRWPLHWELELRPGQEPPMDSSFDEATLEIFAEATRLRPPSSRRAVADRAAWILGSHRTEWVNFKCQVITSFVHEARAALLDARRRSKLGAFLVPDGALTSESFTGQRWEDLVPLIDWAAPMLYHNILLQPPAWIGQMVDHAVSMAGSKTLPVLQADSNRDPAVAADWGPPMDIDNWRAALTEVAGRDDIAGLVVFPGPGLLEDGRGEALRDAMSAT</sequence>
<dbReference type="Proteomes" id="UP000199071">
    <property type="component" value="Unassembled WGS sequence"/>
</dbReference>
<name>A0A1G6ENG7_9HYPH</name>
<dbReference type="Gene3D" id="3.20.20.80">
    <property type="entry name" value="Glycosidases"/>
    <property type="match status" value="1"/>
</dbReference>
<protein>
    <recommendedName>
        <fullName evidence="3">DUF4015 domain-containing protein</fullName>
    </recommendedName>
</protein>
<gene>
    <name evidence="1" type="ORF">SAMN02982931_04674</name>
</gene>
<evidence type="ECO:0008006" key="3">
    <source>
        <dbReference type="Google" id="ProtNLM"/>
    </source>
</evidence>
<accession>A0A1G6ENG7</accession>
<dbReference type="EMBL" id="FMXQ01000015">
    <property type="protein sequence ID" value="SDB58425.1"/>
    <property type="molecule type" value="Genomic_DNA"/>
</dbReference>
<dbReference type="STRING" id="665467.SAMN02982931_04674"/>
<dbReference type="AlphaFoldDB" id="A0A1G6ENG7"/>
<proteinExistence type="predicted"/>
<evidence type="ECO:0000313" key="1">
    <source>
        <dbReference type="EMBL" id="SDB58425.1"/>
    </source>
</evidence>